<accession>A0A3B0TN91</accession>
<organism evidence="2">
    <name type="scientific">hydrothermal vent metagenome</name>
    <dbReference type="NCBI Taxonomy" id="652676"/>
    <lineage>
        <taxon>unclassified sequences</taxon>
        <taxon>metagenomes</taxon>
        <taxon>ecological metagenomes</taxon>
    </lineage>
</organism>
<sequence>MKNMSRRTLVTALLATAVMAGGFALDAALADKKKYDRNKRQQDDAWKARQDGSTLSLTEVLALVGPQIKGEIIEIEFDYEDGRAVYEFKYVDLTGRVREVYVDAQSGDILSDEPD</sequence>
<dbReference type="InterPro" id="IPR006311">
    <property type="entry name" value="TAT_signal"/>
</dbReference>
<evidence type="ECO:0000259" key="1">
    <source>
        <dbReference type="Pfam" id="PF03413"/>
    </source>
</evidence>
<protein>
    <recommendedName>
        <fullName evidence="1">PepSY domain-containing protein</fullName>
    </recommendedName>
</protein>
<dbReference type="AlphaFoldDB" id="A0A3B0TN91"/>
<dbReference type="EMBL" id="UOEM01000092">
    <property type="protein sequence ID" value="VAW15962.1"/>
    <property type="molecule type" value="Genomic_DNA"/>
</dbReference>
<dbReference type="PROSITE" id="PS51318">
    <property type="entry name" value="TAT"/>
    <property type="match status" value="1"/>
</dbReference>
<dbReference type="InterPro" id="IPR025711">
    <property type="entry name" value="PepSY"/>
</dbReference>
<dbReference type="Gene3D" id="3.10.450.40">
    <property type="match status" value="1"/>
</dbReference>
<gene>
    <name evidence="2" type="ORF">MNBD_ALPHA09-1985</name>
</gene>
<reference evidence="2" key="1">
    <citation type="submission" date="2018-06" db="EMBL/GenBank/DDBJ databases">
        <authorList>
            <person name="Zhirakovskaya E."/>
        </authorList>
    </citation>
    <scope>NUCLEOTIDE SEQUENCE</scope>
</reference>
<dbReference type="Pfam" id="PF03413">
    <property type="entry name" value="PepSY"/>
    <property type="match status" value="1"/>
</dbReference>
<name>A0A3B0TN91_9ZZZZ</name>
<proteinExistence type="predicted"/>
<evidence type="ECO:0000313" key="2">
    <source>
        <dbReference type="EMBL" id="VAW15962.1"/>
    </source>
</evidence>
<feature type="domain" description="PepSY" evidence="1">
    <location>
        <begin position="55"/>
        <end position="113"/>
    </location>
</feature>